<keyword evidence="2" id="KW-1185">Reference proteome</keyword>
<reference evidence="1 2" key="1">
    <citation type="journal article" date="2019" name="Nat. Ecol. Evol.">
        <title>Megaphylogeny resolves global patterns of mushroom evolution.</title>
        <authorList>
            <person name="Varga T."/>
            <person name="Krizsan K."/>
            <person name="Foldi C."/>
            <person name="Dima B."/>
            <person name="Sanchez-Garcia M."/>
            <person name="Sanchez-Ramirez S."/>
            <person name="Szollosi G.J."/>
            <person name="Szarkandi J.G."/>
            <person name="Papp V."/>
            <person name="Albert L."/>
            <person name="Andreopoulos W."/>
            <person name="Angelini C."/>
            <person name="Antonin V."/>
            <person name="Barry K.W."/>
            <person name="Bougher N.L."/>
            <person name="Buchanan P."/>
            <person name="Buyck B."/>
            <person name="Bense V."/>
            <person name="Catcheside P."/>
            <person name="Chovatia M."/>
            <person name="Cooper J."/>
            <person name="Damon W."/>
            <person name="Desjardin D."/>
            <person name="Finy P."/>
            <person name="Geml J."/>
            <person name="Haridas S."/>
            <person name="Hughes K."/>
            <person name="Justo A."/>
            <person name="Karasinski D."/>
            <person name="Kautmanova I."/>
            <person name="Kiss B."/>
            <person name="Kocsube S."/>
            <person name="Kotiranta H."/>
            <person name="LaButti K.M."/>
            <person name="Lechner B.E."/>
            <person name="Liimatainen K."/>
            <person name="Lipzen A."/>
            <person name="Lukacs Z."/>
            <person name="Mihaltcheva S."/>
            <person name="Morgado L.N."/>
            <person name="Niskanen T."/>
            <person name="Noordeloos M.E."/>
            <person name="Ohm R.A."/>
            <person name="Ortiz-Santana B."/>
            <person name="Ovrebo C."/>
            <person name="Racz N."/>
            <person name="Riley R."/>
            <person name="Savchenko A."/>
            <person name="Shiryaev A."/>
            <person name="Soop K."/>
            <person name="Spirin V."/>
            <person name="Szebenyi C."/>
            <person name="Tomsovsky M."/>
            <person name="Tulloss R.E."/>
            <person name="Uehling J."/>
            <person name="Grigoriev I.V."/>
            <person name="Vagvolgyi C."/>
            <person name="Papp T."/>
            <person name="Martin F.M."/>
            <person name="Miettinen O."/>
            <person name="Hibbett D.S."/>
            <person name="Nagy L.G."/>
        </authorList>
    </citation>
    <scope>NUCLEOTIDE SEQUENCE [LARGE SCALE GENOMIC DNA]</scope>
    <source>
        <strain evidence="1 2">CBS 121175</strain>
    </source>
</reference>
<dbReference type="AlphaFoldDB" id="A0A5C3KDW0"/>
<sequence>MASQKIVKPIATHLELVISDSLGELASLNKVSWISPVFRQRHHRKALLFWRLGLYFPISKDKSTDGLKLLTSIGSNLEAQSQEIQVDVDNGALGSGMEPLAELKLQVCLYLWLSNAPAVVFPLCIQRGSQAIQAGISSAIKVFYASATKPEALVLKTYAPKEPEGKLHFAGTEMDVSGIIWLKLPLSVSPDSLLANQLQRACRYNLREVKLEMQNGGSSYASVHTSLNFSPLKNLRKVTFLIRNHDCDGSETDRMAKDLALLTQLVKSIPDSAPLKTIHIHVVHIWPVTGRKRGPLSAFYEELWEEWEQIFNVMFNSNRLPNLSHLALDVYPPETYALIDLGSFLRLFPRPQHMCHSISAFCGLSRRQSENRIKLNVTWVLYLTFITHAYRYVGLDLPLYSRQSPNGTDPEMGQSLSPAQHTVFLSNLLCSSAVY</sequence>
<accession>A0A5C3KDW0</accession>
<organism evidence="1 2">
    <name type="scientific">Coprinopsis marcescibilis</name>
    <name type="common">Agaric fungus</name>
    <name type="synonym">Psathyrella marcescibilis</name>
    <dbReference type="NCBI Taxonomy" id="230819"/>
    <lineage>
        <taxon>Eukaryota</taxon>
        <taxon>Fungi</taxon>
        <taxon>Dikarya</taxon>
        <taxon>Basidiomycota</taxon>
        <taxon>Agaricomycotina</taxon>
        <taxon>Agaricomycetes</taxon>
        <taxon>Agaricomycetidae</taxon>
        <taxon>Agaricales</taxon>
        <taxon>Agaricineae</taxon>
        <taxon>Psathyrellaceae</taxon>
        <taxon>Coprinopsis</taxon>
    </lineage>
</organism>
<dbReference type="Proteomes" id="UP000307440">
    <property type="component" value="Unassembled WGS sequence"/>
</dbReference>
<name>A0A5C3KDW0_COPMA</name>
<evidence type="ECO:0000313" key="2">
    <source>
        <dbReference type="Proteomes" id="UP000307440"/>
    </source>
</evidence>
<evidence type="ECO:0000313" key="1">
    <source>
        <dbReference type="EMBL" id="TFK18276.1"/>
    </source>
</evidence>
<gene>
    <name evidence="1" type="ORF">FA15DRAFT_710025</name>
</gene>
<dbReference type="EMBL" id="ML210416">
    <property type="protein sequence ID" value="TFK18276.1"/>
    <property type="molecule type" value="Genomic_DNA"/>
</dbReference>
<protein>
    <submittedName>
        <fullName evidence="1">Uncharacterized protein</fullName>
    </submittedName>
</protein>
<proteinExistence type="predicted"/>